<accession>A0A4Z1SR85</accession>
<protein>
    <submittedName>
        <fullName evidence="2">Uncharacterized protein</fullName>
    </submittedName>
</protein>
<comment type="caution">
    <text evidence="2">The sequence shown here is derived from an EMBL/GenBank/DDBJ whole genome shotgun (WGS) entry which is preliminary data.</text>
</comment>
<evidence type="ECO:0000313" key="3">
    <source>
        <dbReference type="Proteomes" id="UP000315496"/>
    </source>
</evidence>
<dbReference type="AlphaFoldDB" id="A0A4Z1SR85"/>
<dbReference type="EMBL" id="VDLU01000002">
    <property type="protein sequence ID" value="TNJ28366.1"/>
    <property type="molecule type" value="Genomic_DNA"/>
</dbReference>
<dbReference type="Proteomes" id="UP000315496">
    <property type="component" value="Chromosome 2"/>
</dbReference>
<organism evidence="2 3">
    <name type="scientific">Giardia muris</name>
    <dbReference type="NCBI Taxonomy" id="5742"/>
    <lineage>
        <taxon>Eukaryota</taxon>
        <taxon>Metamonada</taxon>
        <taxon>Diplomonadida</taxon>
        <taxon>Hexamitidae</taxon>
        <taxon>Giardiinae</taxon>
        <taxon>Giardia</taxon>
    </lineage>
</organism>
<feature type="region of interest" description="Disordered" evidence="1">
    <location>
        <begin position="1"/>
        <end position="29"/>
    </location>
</feature>
<keyword evidence="3" id="KW-1185">Reference proteome</keyword>
<dbReference type="OrthoDB" id="10251411at2759"/>
<evidence type="ECO:0000256" key="1">
    <source>
        <dbReference type="SAM" id="MobiDB-lite"/>
    </source>
</evidence>
<sequence>MLSDESGPTRKKVDAILKGPPPSQNAALGTVSLPHDIRDLDEVPDLDALLDPDASEAGSRTRKVRELLQRPIIPPMSDEIIQQHITEAVASGLVKKNAREHSEEVLRLLYDDSDRPDYETLGPGMAIGIVPTNELYRTYEEISAAQRSETPLRTRKTVRDVLQAYAPTTDTVDHKSQQEAEVYAAFLPKKPFQPTHFDRVSEPTDEAIRQTIAAIMTALPASVAISCTRDFRDALRSSSLLRRHSLQWVARNISLPYEPCSSILTREDLLYGDRGDCIYAACLRAFLHNIDPHILLLREDFQPILMTKSRLADAFSAFQLAGEVPPIEQVVCKDLVQRISSPDTEPHYKDRNTNSEIVTMASAYGDALRQYLQACDENIYKRREQCYHEFVAHKRNERDFQEAVRAVGREEKYNDTTTQLCPAGEIPTEKLRRQVEADFASATFTEGSGYLDKDVYDPIEAVQRLTDYEEAHQRVSSMEYLLDFFQKYHELNVMKDLDPQACPMILTELANTIVLQHPCDSRELAIAPSLDEILTDLGLQIEGANPFKPVELEVYRNFVDGAPARGDNGTAATLINLWSRLEMPIMERLELFSVIAADGCDFATLIELWSRAADAYQPLAEGVAFITSFNNQLAQYVEGIVTLDALEARRDEVWQHFGAIATAISIIRPLGAEFRKRSVVSLTLGGQSYVDYVKGAERLVATCKASMPASLFQAQEPPAQPN</sequence>
<evidence type="ECO:0000313" key="2">
    <source>
        <dbReference type="EMBL" id="TNJ28366.1"/>
    </source>
</evidence>
<proteinExistence type="predicted"/>
<reference evidence="2 3" key="1">
    <citation type="submission" date="2019-05" db="EMBL/GenBank/DDBJ databases">
        <title>The compact genome of Giardia muris reveals important steps in the evolution of intestinal protozoan parasites.</title>
        <authorList>
            <person name="Xu F."/>
            <person name="Jimenez-Gonzalez A."/>
            <person name="Einarsson E."/>
            <person name="Astvaldsson A."/>
            <person name="Peirasmaki D."/>
            <person name="Eckmann L."/>
            <person name="Andersson J.O."/>
            <person name="Svard S.G."/>
            <person name="Jerlstrom-Hultqvist J."/>
        </authorList>
    </citation>
    <scope>NUCLEOTIDE SEQUENCE [LARGE SCALE GENOMIC DNA]</scope>
    <source>
        <strain evidence="2 3">Roberts-Thomson</strain>
    </source>
</reference>
<name>A0A4Z1SR85_GIAMU</name>
<gene>
    <name evidence="2" type="ORF">GMRT_12326</name>
</gene>
<dbReference type="VEuPathDB" id="GiardiaDB:GMRT_12326"/>